<dbReference type="Gene3D" id="3.40.630.30">
    <property type="match status" value="1"/>
</dbReference>
<comment type="subcellular location">
    <subcellularLocation>
        <location evidence="1">Nucleus</location>
    </subcellularLocation>
</comment>
<organism evidence="10 11">
    <name type="scientific">Adiantum capillus-veneris</name>
    <name type="common">Maidenhair fern</name>
    <dbReference type="NCBI Taxonomy" id="13818"/>
    <lineage>
        <taxon>Eukaryota</taxon>
        <taxon>Viridiplantae</taxon>
        <taxon>Streptophyta</taxon>
        <taxon>Embryophyta</taxon>
        <taxon>Tracheophyta</taxon>
        <taxon>Polypodiopsida</taxon>
        <taxon>Polypodiidae</taxon>
        <taxon>Polypodiales</taxon>
        <taxon>Pteridineae</taxon>
        <taxon>Pteridaceae</taxon>
        <taxon>Vittarioideae</taxon>
        <taxon>Adiantum</taxon>
    </lineage>
</organism>
<feature type="domain" description="N-acetyltransferase" evidence="9">
    <location>
        <begin position="348"/>
        <end position="511"/>
    </location>
</feature>
<dbReference type="InterPro" id="IPR001965">
    <property type="entry name" value="Znf_PHD"/>
</dbReference>
<evidence type="ECO:0000256" key="3">
    <source>
        <dbReference type="ARBA" id="ARBA00022771"/>
    </source>
</evidence>
<dbReference type="AlphaFoldDB" id="A0A9D4UUU4"/>
<feature type="region of interest" description="Disordered" evidence="7">
    <location>
        <begin position="24"/>
        <end position="59"/>
    </location>
</feature>
<keyword evidence="4" id="KW-0862">Zinc</keyword>
<dbReference type="InterPro" id="IPR011011">
    <property type="entry name" value="Znf_FYVE_PHD"/>
</dbReference>
<dbReference type="InterPro" id="IPR013083">
    <property type="entry name" value="Znf_RING/FYVE/PHD"/>
</dbReference>
<name>A0A9D4UUU4_ADICA</name>
<evidence type="ECO:0000259" key="9">
    <source>
        <dbReference type="PROSITE" id="PS51186"/>
    </source>
</evidence>
<evidence type="ECO:0000256" key="1">
    <source>
        <dbReference type="ARBA" id="ARBA00004123"/>
    </source>
</evidence>
<evidence type="ECO:0000313" key="11">
    <source>
        <dbReference type="Proteomes" id="UP000886520"/>
    </source>
</evidence>
<accession>A0A9D4UUU4</accession>
<dbReference type="InterPro" id="IPR000182">
    <property type="entry name" value="GNAT_dom"/>
</dbReference>
<dbReference type="InterPro" id="IPR059153">
    <property type="entry name" value="NSD_PHD-1st"/>
</dbReference>
<dbReference type="PROSITE" id="PS50016">
    <property type="entry name" value="ZF_PHD_2"/>
    <property type="match status" value="1"/>
</dbReference>
<dbReference type="InterPro" id="IPR032308">
    <property type="entry name" value="TDBD"/>
</dbReference>
<evidence type="ECO:0000256" key="2">
    <source>
        <dbReference type="ARBA" id="ARBA00022723"/>
    </source>
</evidence>
<evidence type="ECO:0000256" key="7">
    <source>
        <dbReference type="SAM" id="MobiDB-lite"/>
    </source>
</evidence>
<dbReference type="InterPro" id="IPR019787">
    <property type="entry name" value="Znf_PHD-finger"/>
</dbReference>
<sequence length="518" mass="57966">MTLRKEKAVKRTLECLLPSEEEDVARPSKRYMRSPLILTDDQRQRPTPSPSTFGFADNSKHPHSPCLAHADASPRCPPLAKLIDSGIIAENDPVVYFRRKDSSTLKEGQITRDGVLCSCCGKLFLLASFEVHAGSRCKRPCANMFLQDGRSLVDCQQSAHVQNAMLNSSTRAQKQKTLLRHITHCSSLRTSKIRDCTAVQIKPQYETNNEDICAICCDGGQLMLCDSCPSAFHAACLNLEKVPEGEWHCLRCRCGECGLRKGAEGSNTSMISCAECRVPYHTSCAMEHWDNTISNNGAQWFCTSSCHNVFKRLRRLVGREFSLGSSGLKWMLLRSVPKINGEKAANYMMQKISTEKQLAKACKILEQCFDPIVDSETGVDLLSQMVYSRKSHLRRIDCRSFYTIVLIQEDQLVSTATVRTHGSLLAEMPLIGTHERFRNQGMCKALMQALQALLQDVGVGKLIIPSISDLVHSWRDSFGFKLMSPQDLYEQTLHTSVLTFPGTTLLHKSLDPKSQNKK</sequence>
<dbReference type="GO" id="GO:0016747">
    <property type="term" value="F:acyltransferase activity, transferring groups other than amino-acyl groups"/>
    <property type="evidence" value="ECO:0007669"/>
    <property type="project" value="InterPro"/>
</dbReference>
<dbReference type="Pfam" id="PF23209">
    <property type="entry name" value="IDM1_C"/>
    <property type="match status" value="1"/>
</dbReference>
<dbReference type="GO" id="GO:0003714">
    <property type="term" value="F:transcription corepressor activity"/>
    <property type="evidence" value="ECO:0007669"/>
    <property type="project" value="InterPro"/>
</dbReference>
<dbReference type="InterPro" id="IPR042163">
    <property type="entry name" value="PHF12"/>
</dbReference>
<feature type="domain" description="PHD-type" evidence="8">
    <location>
        <begin position="210"/>
        <end position="255"/>
    </location>
</feature>
<keyword evidence="3 6" id="KW-0863">Zinc-finger</keyword>
<dbReference type="InterPro" id="IPR056511">
    <property type="entry name" value="IDM1_C"/>
</dbReference>
<gene>
    <name evidence="10" type="ORF">GOP47_0010141</name>
</gene>
<dbReference type="SMART" id="SM00249">
    <property type="entry name" value="PHD"/>
    <property type="match status" value="2"/>
</dbReference>
<dbReference type="OrthoDB" id="1903104at2759"/>
<evidence type="ECO:0000256" key="6">
    <source>
        <dbReference type="PROSITE-ProRule" id="PRU00146"/>
    </source>
</evidence>
<dbReference type="SUPFAM" id="SSF57903">
    <property type="entry name" value="FYVE/PHD zinc finger"/>
    <property type="match status" value="1"/>
</dbReference>
<comment type="caution">
    <text evidence="10">The sequence shown here is derived from an EMBL/GenBank/DDBJ whole genome shotgun (WGS) entry which is preliminary data.</text>
</comment>
<protein>
    <submittedName>
        <fullName evidence="10">Uncharacterized protein</fullName>
    </submittedName>
</protein>
<dbReference type="SUPFAM" id="SSF55729">
    <property type="entry name" value="Acyl-CoA N-acyltransferases (Nat)"/>
    <property type="match status" value="1"/>
</dbReference>
<evidence type="ECO:0000256" key="4">
    <source>
        <dbReference type="ARBA" id="ARBA00022833"/>
    </source>
</evidence>
<dbReference type="InterPro" id="IPR016181">
    <property type="entry name" value="Acyl_CoA_acyltransferase"/>
</dbReference>
<keyword evidence="5" id="KW-0539">Nucleus</keyword>
<proteinExistence type="predicted"/>
<dbReference type="Pfam" id="PF16135">
    <property type="entry name" value="TDBD"/>
    <property type="match status" value="1"/>
</dbReference>
<evidence type="ECO:0000256" key="5">
    <source>
        <dbReference type="ARBA" id="ARBA00023242"/>
    </source>
</evidence>
<evidence type="ECO:0000259" key="8">
    <source>
        <dbReference type="PROSITE" id="PS50016"/>
    </source>
</evidence>
<dbReference type="CDD" id="cd04301">
    <property type="entry name" value="NAT_SF"/>
    <property type="match status" value="1"/>
</dbReference>
<keyword evidence="11" id="KW-1185">Reference proteome</keyword>
<dbReference type="Proteomes" id="UP000886520">
    <property type="component" value="Chromosome 10"/>
</dbReference>
<dbReference type="GO" id="GO:0006357">
    <property type="term" value="P:regulation of transcription by RNA polymerase II"/>
    <property type="evidence" value="ECO:0007669"/>
    <property type="project" value="TreeGrafter"/>
</dbReference>
<dbReference type="PANTHER" id="PTHR46309:SF1">
    <property type="entry name" value="PHD FINGER PROTEIN 12"/>
    <property type="match status" value="1"/>
</dbReference>
<dbReference type="PROSITE" id="PS51186">
    <property type="entry name" value="GNAT"/>
    <property type="match status" value="1"/>
</dbReference>
<evidence type="ECO:0000313" key="10">
    <source>
        <dbReference type="EMBL" id="KAI5074180.1"/>
    </source>
</evidence>
<dbReference type="PANTHER" id="PTHR46309">
    <property type="entry name" value="PHD FINGER PROTEIN 12"/>
    <property type="match status" value="1"/>
</dbReference>
<dbReference type="GO" id="GO:0008270">
    <property type="term" value="F:zinc ion binding"/>
    <property type="evidence" value="ECO:0007669"/>
    <property type="project" value="UniProtKB-KW"/>
</dbReference>
<dbReference type="Gene3D" id="3.30.40.10">
    <property type="entry name" value="Zinc/RING finger domain, C3HC4 (zinc finger)"/>
    <property type="match status" value="2"/>
</dbReference>
<keyword evidence="2" id="KW-0479">Metal-binding</keyword>
<dbReference type="GO" id="GO:0005634">
    <property type="term" value="C:nucleus"/>
    <property type="evidence" value="ECO:0007669"/>
    <property type="project" value="UniProtKB-SubCell"/>
</dbReference>
<dbReference type="EMBL" id="JABFUD020000010">
    <property type="protein sequence ID" value="KAI5074180.1"/>
    <property type="molecule type" value="Genomic_DNA"/>
</dbReference>
<reference evidence="10" key="1">
    <citation type="submission" date="2021-01" db="EMBL/GenBank/DDBJ databases">
        <title>Adiantum capillus-veneris genome.</title>
        <authorList>
            <person name="Fang Y."/>
            <person name="Liao Q."/>
        </authorList>
    </citation>
    <scope>NUCLEOTIDE SEQUENCE</scope>
    <source>
        <strain evidence="10">H3</strain>
        <tissue evidence="10">Leaf</tissue>
    </source>
</reference>
<dbReference type="Pfam" id="PF23011">
    <property type="entry name" value="PHD-1st_NSD"/>
    <property type="match status" value="1"/>
</dbReference>